<dbReference type="CDD" id="cd04735">
    <property type="entry name" value="OYE_like_4_FMN"/>
    <property type="match status" value="1"/>
</dbReference>
<dbReference type="SUPFAM" id="SSF51395">
    <property type="entry name" value="FMN-linked oxidoreductases"/>
    <property type="match status" value="1"/>
</dbReference>
<sequence length="398" mass="45195">MIVNKNNKYKQLLEPFYINNFKLKNRFVLSPMTLHLTTKDGKMTQEEIAYAKRRAYSAPLQITGGAYIDDFGQLFEYSYSAKSDEDIKSLAQLAAAMKTSENKVILQLAHAGKFSKASLNKYGYTYGPSYEKHHWPFEHEVFEMSKEQIKDVVLAYQKATLRAIKAGFDGVEISMAQKLLIQTFFSQIINKRSDEYSSQNFENRCRLALEIVKAIRQTINENAPQDFIFGFRATPEETYGSELGYTIDDFNKLMDLIIKEGAISYLAIASWGHNIYLNKVRSESKFKGELVNKVVYQHINHKVPVIASGGINTPQKCLDALKYSDLIGLSSVFVADPEFVSKIENDEIDKINLKITQDQLLDLAIPQHSFSGVVNMFGYCETIPNETMNALENNANNN</sequence>
<feature type="domain" description="NADH:flavin oxidoreductase/NADH oxidase N-terminal" evidence="3">
    <location>
        <begin position="12"/>
        <end position="346"/>
    </location>
</feature>
<keyword evidence="5" id="KW-1185">Reference proteome</keyword>
<dbReference type="RefSeq" id="WP_171113172.1">
    <property type="nucleotide sequence ID" value="NZ_CP053097.1"/>
</dbReference>
<evidence type="ECO:0000313" key="4">
    <source>
        <dbReference type="EMBL" id="QJR44269.1"/>
    </source>
</evidence>
<evidence type="ECO:0000256" key="2">
    <source>
        <dbReference type="ARBA" id="ARBA00023002"/>
    </source>
</evidence>
<dbReference type="InterPro" id="IPR001155">
    <property type="entry name" value="OxRdtase_FMN_N"/>
</dbReference>
<dbReference type="EMBL" id="CP053097">
    <property type="protein sequence ID" value="QJR44269.1"/>
    <property type="molecule type" value="Genomic_DNA"/>
</dbReference>
<gene>
    <name evidence="4" type="ORF">HLA92_02390</name>
</gene>
<proteinExistence type="predicted"/>
<dbReference type="PANTHER" id="PTHR43656">
    <property type="entry name" value="BINDING OXIDOREDUCTASE, PUTATIVE (AFU_ORTHOLOGUE AFUA_2G08260)-RELATED"/>
    <property type="match status" value="1"/>
</dbReference>
<keyword evidence="2" id="KW-0560">Oxidoreductase</keyword>
<evidence type="ECO:0000259" key="3">
    <source>
        <dbReference type="Pfam" id="PF00724"/>
    </source>
</evidence>
<dbReference type="KEGG" id="mmio:HLA92_02390"/>
<dbReference type="PANTHER" id="PTHR43656:SF2">
    <property type="entry name" value="BINDING OXIDOREDUCTASE, PUTATIVE (AFU_ORTHOLOGUE AFUA_2G08260)-RELATED"/>
    <property type="match status" value="1"/>
</dbReference>
<accession>A0A6M4JE11</accession>
<evidence type="ECO:0000256" key="1">
    <source>
        <dbReference type="ARBA" id="ARBA00022630"/>
    </source>
</evidence>
<dbReference type="Pfam" id="PF00724">
    <property type="entry name" value="Oxidored_FMN"/>
    <property type="match status" value="1"/>
</dbReference>
<name>A0A6M4JE11_9MOLU</name>
<organism evidence="4 5">
    <name type="scientific">Mycoplasma miroungirhinis</name>
    <dbReference type="NCBI Taxonomy" id="754516"/>
    <lineage>
        <taxon>Bacteria</taxon>
        <taxon>Bacillati</taxon>
        <taxon>Mycoplasmatota</taxon>
        <taxon>Mollicutes</taxon>
        <taxon>Mycoplasmataceae</taxon>
        <taxon>Mycoplasma</taxon>
    </lineage>
</organism>
<dbReference type="GO" id="GO:0010181">
    <property type="term" value="F:FMN binding"/>
    <property type="evidence" value="ECO:0007669"/>
    <property type="project" value="InterPro"/>
</dbReference>
<dbReference type="Proteomes" id="UP000502118">
    <property type="component" value="Chromosome"/>
</dbReference>
<dbReference type="GO" id="GO:0016491">
    <property type="term" value="F:oxidoreductase activity"/>
    <property type="evidence" value="ECO:0007669"/>
    <property type="project" value="UniProtKB-KW"/>
</dbReference>
<evidence type="ECO:0000313" key="5">
    <source>
        <dbReference type="Proteomes" id="UP000502118"/>
    </source>
</evidence>
<reference evidence="4 5" key="1">
    <citation type="submission" date="2020-05" db="EMBL/GenBank/DDBJ databases">
        <title>Novel Mycoplasma species detected in Mirounga angustirostris (northern elephant seal) from the USA.</title>
        <authorList>
            <person name="Volokhov D.V."/>
        </authorList>
    </citation>
    <scope>NUCLEOTIDE SEQUENCE [LARGE SCALE GENOMIC DNA]</scope>
    <source>
        <strain evidence="4 5">Mirounga ES2806-NAS</strain>
    </source>
</reference>
<protein>
    <submittedName>
        <fullName evidence="4">NADH-dependent flavin oxidoreductase</fullName>
    </submittedName>
</protein>
<dbReference type="InterPro" id="IPR013785">
    <property type="entry name" value="Aldolase_TIM"/>
</dbReference>
<dbReference type="AlphaFoldDB" id="A0A6M4JE11"/>
<dbReference type="InterPro" id="IPR051799">
    <property type="entry name" value="NADH_flavin_oxidoreductase"/>
</dbReference>
<dbReference type="Gene3D" id="3.20.20.70">
    <property type="entry name" value="Aldolase class I"/>
    <property type="match status" value="1"/>
</dbReference>
<keyword evidence="1" id="KW-0285">Flavoprotein</keyword>